<keyword evidence="4 7" id="KW-0812">Transmembrane</keyword>
<evidence type="ECO:0000256" key="4">
    <source>
        <dbReference type="ARBA" id="ARBA00022692"/>
    </source>
</evidence>
<evidence type="ECO:0000256" key="7">
    <source>
        <dbReference type="RuleBase" id="RU363032"/>
    </source>
</evidence>
<feature type="domain" description="ABC transmembrane type-1" evidence="8">
    <location>
        <begin position="71"/>
        <end position="251"/>
    </location>
</feature>
<sequence length="265" mass="28057">MQAGAPQRRLAGNLTETFWGRAALRLVALVLFVGAWQLAGDDSIDLLFPTATRTLDAFVELVRDGRLPLGLLITGQALAVGFAIIVSIGVPTGVLVARFPLADRVVTPYFTFLVAIPIIALVPVVQALLGLTFAARVTVIVLFGISYVVINSAIAVRRVRTDLTEMARSFGAGRLAMMTEVVLPAALPGIMTGVRLALGQALIGMVVAELTIVGAGVGSLIAELQGRFKVAGVLAVAMTIVLVGLCLLSLVEMMERRVNRWSVQK</sequence>
<feature type="transmembrane region" description="Helical" evidence="7">
    <location>
        <begin position="201"/>
        <end position="222"/>
    </location>
</feature>
<dbReference type="InterPro" id="IPR035906">
    <property type="entry name" value="MetI-like_sf"/>
</dbReference>
<feature type="transmembrane region" description="Helical" evidence="7">
    <location>
        <begin position="228"/>
        <end position="251"/>
    </location>
</feature>
<evidence type="ECO:0000256" key="2">
    <source>
        <dbReference type="ARBA" id="ARBA00022448"/>
    </source>
</evidence>
<protein>
    <submittedName>
        <fullName evidence="9">Aliphatic sulfonates transport permease protein SsuC</fullName>
    </submittedName>
</protein>
<dbReference type="PANTHER" id="PTHR30151">
    <property type="entry name" value="ALKANE SULFONATE ABC TRANSPORTER-RELATED, MEMBRANE SUBUNIT"/>
    <property type="match status" value="1"/>
</dbReference>
<evidence type="ECO:0000256" key="3">
    <source>
        <dbReference type="ARBA" id="ARBA00022475"/>
    </source>
</evidence>
<evidence type="ECO:0000313" key="9">
    <source>
        <dbReference type="EMBL" id="UUP15923.1"/>
    </source>
</evidence>
<reference evidence="9 10" key="1">
    <citation type="submission" date="2018-07" db="EMBL/GenBank/DDBJ databases">
        <title>Genome sequence of Nitratireductor thuwali#1536.</title>
        <authorList>
            <person name="Michoud G."/>
            <person name="Merlino G."/>
            <person name="Sefrji F.O."/>
            <person name="Daffonchio D."/>
        </authorList>
    </citation>
    <scope>NUCLEOTIDE SEQUENCE [LARGE SCALE GENOMIC DNA]</scope>
    <source>
        <strain evidence="10">Nit1536</strain>
    </source>
</reference>
<evidence type="ECO:0000313" key="10">
    <source>
        <dbReference type="Proteomes" id="UP001342418"/>
    </source>
</evidence>
<dbReference type="Gene3D" id="1.10.3720.10">
    <property type="entry name" value="MetI-like"/>
    <property type="match status" value="1"/>
</dbReference>
<dbReference type="PROSITE" id="PS50928">
    <property type="entry name" value="ABC_TM1"/>
    <property type="match status" value="1"/>
</dbReference>
<dbReference type="InterPro" id="IPR000515">
    <property type="entry name" value="MetI-like"/>
</dbReference>
<dbReference type="PANTHER" id="PTHR30151:SF41">
    <property type="entry name" value="ABC TRANSPORTER PERMEASE PROTEIN"/>
    <property type="match status" value="1"/>
</dbReference>
<evidence type="ECO:0000256" key="5">
    <source>
        <dbReference type="ARBA" id="ARBA00022989"/>
    </source>
</evidence>
<keyword evidence="3" id="KW-1003">Cell membrane</keyword>
<dbReference type="EMBL" id="CP030941">
    <property type="protein sequence ID" value="UUP15923.1"/>
    <property type="molecule type" value="Genomic_DNA"/>
</dbReference>
<feature type="transmembrane region" description="Helical" evidence="7">
    <location>
        <begin position="109"/>
        <end position="129"/>
    </location>
</feature>
<evidence type="ECO:0000256" key="6">
    <source>
        <dbReference type="ARBA" id="ARBA00023136"/>
    </source>
</evidence>
<comment type="subcellular location">
    <subcellularLocation>
        <location evidence="1 7">Cell membrane</location>
        <topology evidence="1 7">Multi-pass membrane protein</topology>
    </subcellularLocation>
</comment>
<evidence type="ECO:0000259" key="8">
    <source>
        <dbReference type="PROSITE" id="PS50928"/>
    </source>
</evidence>
<feature type="transmembrane region" description="Helical" evidence="7">
    <location>
        <begin position="69"/>
        <end position="97"/>
    </location>
</feature>
<dbReference type="CDD" id="cd06261">
    <property type="entry name" value="TM_PBP2"/>
    <property type="match status" value="1"/>
</dbReference>
<name>A0ABY5MCX8_9HYPH</name>
<keyword evidence="10" id="KW-1185">Reference proteome</keyword>
<gene>
    <name evidence="9" type="primary">ssuC_2</name>
    <name evidence="9" type="ORF">NTH_00363</name>
</gene>
<keyword evidence="6 7" id="KW-0472">Membrane</keyword>
<dbReference type="Pfam" id="PF00528">
    <property type="entry name" value="BPD_transp_1"/>
    <property type="match status" value="1"/>
</dbReference>
<dbReference type="SUPFAM" id="SSF161098">
    <property type="entry name" value="MetI-like"/>
    <property type="match status" value="1"/>
</dbReference>
<proteinExistence type="inferred from homology"/>
<organism evidence="9 10">
    <name type="scientific">Nitratireductor thuwali</name>
    <dbReference type="NCBI Taxonomy" id="2267699"/>
    <lineage>
        <taxon>Bacteria</taxon>
        <taxon>Pseudomonadati</taxon>
        <taxon>Pseudomonadota</taxon>
        <taxon>Alphaproteobacteria</taxon>
        <taxon>Hyphomicrobiales</taxon>
        <taxon>Phyllobacteriaceae</taxon>
        <taxon>Nitratireductor</taxon>
    </lineage>
</organism>
<dbReference type="Proteomes" id="UP001342418">
    <property type="component" value="Chromosome"/>
</dbReference>
<evidence type="ECO:0000256" key="1">
    <source>
        <dbReference type="ARBA" id="ARBA00004651"/>
    </source>
</evidence>
<feature type="transmembrane region" description="Helical" evidence="7">
    <location>
        <begin position="135"/>
        <end position="156"/>
    </location>
</feature>
<keyword evidence="2 7" id="KW-0813">Transport</keyword>
<accession>A0ABY5MCX8</accession>
<comment type="similarity">
    <text evidence="7">Belongs to the binding-protein-dependent transport system permease family.</text>
</comment>
<keyword evidence="5 7" id="KW-1133">Transmembrane helix</keyword>
<feature type="transmembrane region" description="Helical" evidence="7">
    <location>
        <begin position="18"/>
        <end position="39"/>
    </location>
</feature>